<dbReference type="AlphaFoldDB" id="A0A498BZC4"/>
<dbReference type="GO" id="GO:0005886">
    <property type="term" value="C:plasma membrane"/>
    <property type="evidence" value="ECO:0007669"/>
    <property type="project" value="UniProtKB-SubCell"/>
</dbReference>
<keyword evidence="5 6" id="KW-0472">Membrane</keyword>
<accession>A0A498BZC4</accession>
<gene>
    <name evidence="7" type="ORF">C7474_2263</name>
</gene>
<keyword evidence="2" id="KW-1003">Cell membrane</keyword>
<evidence type="ECO:0008006" key="9">
    <source>
        <dbReference type="Google" id="ProtNLM"/>
    </source>
</evidence>
<feature type="transmembrane region" description="Helical" evidence="6">
    <location>
        <begin position="80"/>
        <end position="101"/>
    </location>
</feature>
<keyword evidence="4 6" id="KW-1133">Transmembrane helix</keyword>
<evidence type="ECO:0000256" key="6">
    <source>
        <dbReference type="SAM" id="Phobius"/>
    </source>
</evidence>
<evidence type="ECO:0000256" key="3">
    <source>
        <dbReference type="ARBA" id="ARBA00022692"/>
    </source>
</evidence>
<keyword evidence="8" id="KW-1185">Reference proteome</keyword>
<comment type="subcellular location">
    <subcellularLocation>
        <location evidence="1">Cell membrane</location>
        <topology evidence="1">Multi-pass membrane protein</topology>
    </subcellularLocation>
</comment>
<sequence>MSAAAAASRRRRATAALAAAGSPPRLLLAAKTAVAAVIAWYLAPLIPFAQDEYSYYAPLGVLVTMYPTVARTARAGGEALLGLGLGIVVGLGGLALVYAGVRGGVALALVVLVGVLAGGVRALGVGSDWVALAGLFVLLLGGGKADDFSISYLVTMAFGVAVGLVVNLVVFPPLYVRRARVRLNALRDAVAEQLRALAAAVADGDVDPERIEADMSGLAATMDAVETEVREAAESSRVNPRGRRHREEINENDARMQGIAAAWRATRELADTVCRLKEEADPWLDAEVREGLARAIADAAELLAAPVGADDAVERLEAASASLDRLRRVPGLRPDAESAVAERFATVLFLQRIVDACRVFV</sequence>
<evidence type="ECO:0000256" key="4">
    <source>
        <dbReference type="ARBA" id="ARBA00022989"/>
    </source>
</evidence>
<dbReference type="PANTHER" id="PTHR30509:SF9">
    <property type="entry name" value="MULTIDRUG RESISTANCE PROTEIN MDTO"/>
    <property type="match status" value="1"/>
</dbReference>
<evidence type="ECO:0000256" key="2">
    <source>
        <dbReference type="ARBA" id="ARBA00022475"/>
    </source>
</evidence>
<feature type="transmembrane region" description="Helical" evidence="6">
    <location>
        <begin position="152"/>
        <end position="175"/>
    </location>
</feature>
<dbReference type="PANTHER" id="PTHR30509">
    <property type="entry name" value="P-HYDROXYBENZOIC ACID EFFLUX PUMP SUBUNIT-RELATED"/>
    <property type="match status" value="1"/>
</dbReference>
<protein>
    <recommendedName>
        <fullName evidence="9">Aromatic acid exporter family member 1</fullName>
    </recommendedName>
</protein>
<evidence type="ECO:0000313" key="8">
    <source>
        <dbReference type="Proteomes" id="UP000273158"/>
    </source>
</evidence>
<evidence type="ECO:0000313" key="7">
    <source>
        <dbReference type="EMBL" id="RLK47666.1"/>
    </source>
</evidence>
<organism evidence="7 8">
    <name type="scientific">Microbacterium telephonicum</name>
    <dbReference type="NCBI Taxonomy" id="1714841"/>
    <lineage>
        <taxon>Bacteria</taxon>
        <taxon>Bacillati</taxon>
        <taxon>Actinomycetota</taxon>
        <taxon>Actinomycetes</taxon>
        <taxon>Micrococcales</taxon>
        <taxon>Microbacteriaceae</taxon>
        <taxon>Microbacterium</taxon>
    </lineage>
</organism>
<feature type="transmembrane region" description="Helical" evidence="6">
    <location>
        <begin position="107"/>
        <end position="140"/>
    </location>
</feature>
<reference evidence="7 8" key="1">
    <citation type="journal article" date="2015" name="Stand. Genomic Sci.">
        <title>Genomic Encyclopedia of Bacterial and Archaeal Type Strains, Phase III: the genomes of soil and plant-associated and newly described type strains.</title>
        <authorList>
            <person name="Whitman W.B."/>
            <person name="Woyke T."/>
            <person name="Klenk H.P."/>
            <person name="Zhou Y."/>
            <person name="Lilburn T.G."/>
            <person name="Beck B.J."/>
            <person name="De Vos P."/>
            <person name="Vandamme P."/>
            <person name="Eisen J.A."/>
            <person name="Garrity G."/>
            <person name="Hugenholtz P."/>
            <person name="Kyrpides N.C."/>
        </authorList>
    </citation>
    <scope>NUCLEOTIDE SEQUENCE [LARGE SCALE GENOMIC DNA]</scope>
    <source>
        <strain evidence="7 8">S2T63</strain>
    </source>
</reference>
<dbReference type="RefSeq" id="WP_241965214.1">
    <property type="nucleotide sequence ID" value="NZ_RCDB01000003.1"/>
</dbReference>
<comment type="caution">
    <text evidence="7">The sequence shown here is derived from an EMBL/GenBank/DDBJ whole genome shotgun (WGS) entry which is preliminary data.</text>
</comment>
<dbReference type="EMBL" id="RCDB01000003">
    <property type="protein sequence ID" value="RLK47666.1"/>
    <property type="molecule type" value="Genomic_DNA"/>
</dbReference>
<name>A0A498BZC4_9MICO</name>
<keyword evidence="3 6" id="KW-0812">Transmembrane</keyword>
<evidence type="ECO:0000256" key="5">
    <source>
        <dbReference type="ARBA" id="ARBA00023136"/>
    </source>
</evidence>
<proteinExistence type="predicted"/>
<dbReference type="Proteomes" id="UP000273158">
    <property type="component" value="Unassembled WGS sequence"/>
</dbReference>
<evidence type="ECO:0000256" key="1">
    <source>
        <dbReference type="ARBA" id="ARBA00004651"/>
    </source>
</evidence>